<reference evidence="3 4" key="1">
    <citation type="submission" date="2019-03" db="EMBL/GenBank/DDBJ databases">
        <title>Genomic Encyclopedia of Type Strains, Phase IV (KMG-IV): sequencing the most valuable type-strain genomes for metagenomic binning, comparative biology and taxonomic classification.</title>
        <authorList>
            <person name="Goeker M."/>
        </authorList>
    </citation>
    <scope>NUCLEOTIDE SEQUENCE [LARGE SCALE GENOMIC DNA]</scope>
    <source>
        <strain evidence="3 4">DSM 11603</strain>
    </source>
</reference>
<dbReference type="Proteomes" id="UP000294958">
    <property type="component" value="Unassembled WGS sequence"/>
</dbReference>
<keyword evidence="4" id="KW-1185">Reference proteome</keyword>
<evidence type="ECO:0000259" key="2">
    <source>
        <dbReference type="Pfam" id="PF00535"/>
    </source>
</evidence>
<feature type="domain" description="Glycosyltransferase 2-like" evidence="2">
    <location>
        <begin position="15"/>
        <end position="143"/>
    </location>
</feature>
<keyword evidence="3" id="KW-0808">Transferase</keyword>
<proteinExistence type="inferred from homology"/>
<dbReference type="PANTHER" id="PTHR43630">
    <property type="entry name" value="POLY-BETA-1,6-N-ACETYL-D-GLUCOSAMINE SYNTHASE"/>
    <property type="match status" value="1"/>
</dbReference>
<dbReference type="InterPro" id="IPR029044">
    <property type="entry name" value="Nucleotide-diphossugar_trans"/>
</dbReference>
<comment type="caution">
    <text evidence="3">The sequence shown here is derived from an EMBL/GenBank/DDBJ whole genome shotgun (WGS) entry which is preliminary data.</text>
</comment>
<dbReference type="AlphaFoldDB" id="A0A4R6YC65"/>
<dbReference type="GO" id="GO:0016740">
    <property type="term" value="F:transferase activity"/>
    <property type="evidence" value="ECO:0007669"/>
    <property type="project" value="UniProtKB-KW"/>
</dbReference>
<evidence type="ECO:0000313" key="3">
    <source>
        <dbReference type="EMBL" id="TDR33225.1"/>
    </source>
</evidence>
<gene>
    <name evidence="3" type="ORF">DES43_12420</name>
</gene>
<dbReference type="Pfam" id="PF00535">
    <property type="entry name" value="Glycos_transf_2"/>
    <property type="match status" value="1"/>
</dbReference>
<sequence>MAIEEFHSDCILPVSAFIICQDEKRYLGNCIESLRGFKEIVIVDSGSSDGTLKLVQSYIDRGWPIRLFSEKWRGYAGQKQFALDQCCEEWCFNIDSDERIDDALRAVLPDLLAADSSIVGWRVARRPFLIGYGYTPRHVHERRNLRLIRRGKGRYDLRQKVHEGIIPNGRVGNSSRGSLLHFRPLIMDEQILKENKYSTLKAEQKMEAGAPSRRLKLIFNPPLYFLRLYFRNGLWRCGLPGFIEAMTGAVYSFLTEAKIYQRCVMQTTPPVDDVAGSAGQRDAKRS</sequence>
<dbReference type="CDD" id="cd02511">
    <property type="entry name" value="Beta4Glucosyltransferase"/>
    <property type="match status" value="1"/>
</dbReference>
<dbReference type="PANTHER" id="PTHR43630:SF2">
    <property type="entry name" value="GLYCOSYLTRANSFERASE"/>
    <property type="match status" value="1"/>
</dbReference>
<comment type="similarity">
    <text evidence="1">Belongs to the glycosyltransferase 2 family. WaaE/KdtX subfamily.</text>
</comment>
<dbReference type="RefSeq" id="WP_245264767.1">
    <property type="nucleotide sequence ID" value="NZ_KK073900.1"/>
</dbReference>
<protein>
    <submittedName>
        <fullName evidence="3">Glycosyltransferase involved in cell wall biosynthesis</fullName>
    </submittedName>
</protein>
<accession>A0A4R6YC65</accession>
<dbReference type="InterPro" id="IPR001173">
    <property type="entry name" value="Glyco_trans_2-like"/>
</dbReference>
<evidence type="ECO:0000256" key="1">
    <source>
        <dbReference type="ARBA" id="ARBA00038494"/>
    </source>
</evidence>
<dbReference type="Gene3D" id="3.90.550.10">
    <property type="entry name" value="Spore Coat Polysaccharide Biosynthesis Protein SpsA, Chain A"/>
    <property type="match status" value="1"/>
</dbReference>
<dbReference type="SUPFAM" id="SSF53448">
    <property type="entry name" value="Nucleotide-diphospho-sugar transferases"/>
    <property type="match status" value="1"/>
</dbReference>
<organism evidence="3 4">
    <name type="scientific">Aquamicrobium defluvii</name>
    <dbReference type="NCBI Taxonomy" id="69279"/>
    <lineage>
        <taxon>Bacteria</taxon>
        <taxon>Pseudomonadati</taxon>
        <taxon>Pseudomonadota</taxon>
        <taxon>Alphaproteobacteria</taxon>
        <taxon>Hyphomicrobiales</taxon>
        <taxon>Phyllobacteriaceae</taxon>
        <taxon>Aquamicrobium</taxon>
    </lineage>
</organism>
<name>A0A4R6YC65_9HYPH</name>
<evidence type="ECO:0000313" key="4">
    <source>
        <dbReference type="Proteomes" id="UP000294958"/>
    </source>
</evidence>
<dbReference type="EMBL" id="SNZF01000024">
    <property type="protein sequence ID" value="TDR33225.1"/>
    <property type="molecule type" value="Genomic_DNA"/>
</dbReference>